<dbReference type="SUPFAM" id="SSF50486">
    <property type="entry name" value="FMT C-terminal domain-like"/>
    <property type="match status" value="1"/>
</dbReference>
<dbReference type="PROSITE" id="PS00373">
    <property type="entry name" value="GART"/>
    <property type="match status" value="1"/>
</dbReference>
<dbReference type="InterPro" id="IPR002376">
    <property type="entry name" value="Formyl_transf_N"/>
</dbReference>
<dbReference type="InterPro" id="IPR036477">
    <property type="entry name" value="Formyl_transf_N_sf"/>
</dbReference>
<evidence type="ECO:0000259" key="6">
    <source>
        <dbReference type="Pfam" id="PF00551"/>
    </source>
</evidence>
<dbReference type="GO" id="GO:0005829">
    <property type="term" value="C:cytosol"/>
    <property type="evidence" value="ECO:0007669"/>
    <property type="project" value="TreeGrafter"/>
</dbReference>
<evidence type="ECO:0000313" key="8">
    <source>
        <dbReference type="EMBL" id="GIM47528.1"/>
    </source>
</evidence>
<dbReference type="EMBL" id="BOQE01000001">
    <property type="protein sequence ID" value="GIM47528.1"/>
    <property type="molecule type" value="Genomic_DNA"/>
</dbReference>
<dbReference type="Proteomes" id="UP001057291">
    <property type="component" value="Unassembled WGS sequence"/>
</dbReference>
<dbReference type="EC" id="2.1.2.9" evidence="2 5"/>
<evidence type="ECO:0000256" key="3">
    <source>
        <dbReference type="ARBA" id="ARBA00022679"/>
    </source>
</evidence>
<comment type="similarity">
    <text evidence="1 5">Belongs to the Fmt family.</text>
</comment>
<sequence>MGTPDFAVPSLKTLAESPHEIVTVVTQPDRPKGRGRTLTPPPVKIAAQDLKIPVFQPEKVRAEDALDKLAALKPDLLITAAYGQILPKRLLDLPSLGCINVHASLLPRWRGGAPIHRAIIEGDKETGVTIMRMVEALDAGDILSQVTVPITEEDTAGTLHDKLAEAGAKLLSETLPHILSGDVQGTPQDERLATYAPNLTREDEQIDWTKPARQIVNQIRGLNPWPVAFTTSEDKIFKIWKARIDDEYSVQDEPGTVLSVTNDAIRVQAGKGIVAIQEIQPAGKKRMSVEAFLRGKQMAPGSRFLVSISEGM</sequence>
<dbReference type="InterPro" id="IPR005793">
    <property type="entry name" value="Formyl_trans_C"/>
</dbReference>
<evidence type="ECO:0000256" key="2">
    <source>
        <dbReference type="ARBA" id="ARBA00012261"/>
    </source>
</evidence>
<dbReference type="PANTHER" id="PTHR11138:SF5">
    <property type="entry name" value="METHIONYL-TRNA FORMYLTRANSFERASE, MITOCHONDRIAL"/>
    <property type="match status" value="1"/>
</dbReference>
<dbReference type="SUPFAM" id="SSF53328">
    <property type="entry name" value="Formyltransferase"/>
    <property type="match status" value="1"/>
</dbReference>
<keyword evidence="3 5" id="KW-0808">Transferase</keyword>
<comment type="function">
    <text evidence="5">Attaches a formyl group to the free amino group of methionyl-tRNA(fMet). The formyl group appears to play a dual role in the initiator identity of N-formylmethionyl-tRNA by promoting its recognition by IF2 and preventing the misappropriation of this tRNA by the elongation apparatus.</text>
</comment>
<dbReference type="InterPro" id="IPR001555">
    <property type="entry name" value="GART_AS"/>
</dbReference>
<dbReference type="PANTHER" id="PTHR11138">
    <property type="entry name" value="METHIONYL-TRNA FORMYLTRANSFERASE"/>
    <property type="match status" value="1"/>
</dbReference>
<dbReference type="GO" id="GO:0004479">
    <property type="term" value="F:methionyl-tRNA formyltransferase activity"/>
    <property type="evidence" value="ECO:0007669"/>
    <property type="project" value="UniProtKB-UniRule"/>
</dbReference>
<feature type="binding site" evidence="5">
    <location>
        <begin position="104"/>
        <end position="107"/>
    </location>
    <ligand>
        <name>(6S)-5,6,7,8-tetrahydrofolate</name>
        <dbReference type="ChEBI" id="CHEBI:57453"/>
    </ligand>
</feature>
<feature type="domain" description="Formyl transferase N-terminal" evidence="6">
    <location>
        <begin position="2"/>
        <end position="175"/>
    </location>
</feature>
<evidence type="ECO:0000256" key="5">
    <source>
        <dbReference type="HAMAP-Rule" id="MF_00182"/>
    </source>
</evidence>
<dbReference type="Gene3D" id="3.40.50.12230">
    <property type="match status" value="1"/>
</dbReference>
<dbReference type="CDD" id="cd08646">
    <property type="entry name" value="FMT_core_Met-tRNA-FMT_N"/>
    <property type="match status" value="1"/>
</dbReference>
<accession>A0AAV4LIE0</accession>
<dbReference type="FunFam" id="3.40.50.12230:FF:000001">
    <property type="entry name" value="Methionyl-tRNA formyltransferase"/>
    <property type="match status" value="1"/>
</dbReference>
<protein>
    <recommendedName>
        <fullName evidence="2 5">Methionyl-tRNA formyltransferase</fullName>
        <ecNumber evidence="2 5">2.1.2.9</ecNumber>
    </recommendedName>
</protein>
<dbReference type="InterPro" id="IPR011034">
    <property type="entry name" value="Formyl_transferase-like_C_sf"/>
</dbReference>
<evidence type="ECO:0000313" key="9">
    <source>
        <dbReference type="Proteomes" id="UP001057291"/>
    </source>
</evidence>
<dbReference type="AlphaFoldDB" id="A0AAV4LIE0"/>
<keyword evidence="4 5" id="KW-0648">Protein biosynthesis</keyword>
<dbReference type="InterPro" id="IPR044135">
    <property type="entry name" value="Met-tRNA-FMT_C"/>
</dbReference>
<proteinExistence type="inferred from homology"/>
<name>A0AAV4LIE0_9BACL</name>
<comment type="caution">
    <text evidence="8">The sequence shown here is derived from an EMBL/GenBank/DDBJ whole genome shotgun (WGS) entry which is preliminary data.</text>
</comment>
<dbReference type="InterPro" id="IPR005794">
    <property type="entry name" value="Fmt"/>
</dbReference>
<dbReference type="CDD" id="cd08704">
    <property type="entry name" value="Met_tRNA_FMT_C"/>
    <property type="match status" value="1"/>
</dbReference>
<dbReference type="NCBIfam" id="TIGR00460">
    <property type="entry name" value="fmt"/>
    <property type="match status" value="1"/>
</dbReference>
<dbReference type="HAMAP" id="MF_00182">
    <property type="entry name" value="Formyl_trans"/>
    <property type="match status" value="1"/>
</dbReference>
<dbReference type="Pfam" id="PF00551">
    <property type="entry name" value="Formyl_trans_N"/>
    <property type="match status" value="1"/>
</dbReference>
<evidence type="ECO:0000256" key="1">
    <source>
        <dbReference type="ARBA" id="ARBA00010699"/>
    </source>
</evidence>
<feature type="domain" description="Formyl transferase C-terminal" evidence="7">
    <location>
        <begin position="199"/>
        <end position="296"/>
    </location>
</feature>
<keyword evidence="9" id="KW-1185">Reference proteome</keyword>
<evidence type="ECO:0000256" key="4">
    <source>
        <dbReference type="ARBA" id="ARBA00022917"/>
    </source>
</evidence>
<dbReference type="InterPro" id="IPR041711">
    <property type="entry name" value="Met-tRNA-FMT_N"/>
</dbReference>
<organism evidence="8 9">
    <name type="scientific">Collibacillus ludicampi</name>
    <dbReference type="NCBI Taxonomy" id="2771369"/>
    <lineage>
        <taxon>Bacteria</taxon>
        <taxon>Bacillati</taxon>
        <taxon>Bacillota</taxon>
        <taxon>Bacilli</taxon>
        <taxon>Bacillales</taxon>
        <taxon>Alicyclobacillaceae</taxon>
        <taxon>Collibacillus</taxon>
    </lineage>
</organism>
<gene>
    <name evidence="5 8" type="primary">fmt</name>
    <name evidence="8" type="ORF">DNHGIG_30770</name>
</gene>
<reference evidence="8" key="1">
    <citation type="journal article" date="2023" name="Int. J. Syst. Evol. Microbiol.">
        <title>Collibacillus ludicampi gen. nov., sp. nov., a new soil bacterium of the family Alicyclobacillaceae.</title>
        <authorList>
            <person name="Jojima T."/>
            <person name="Ioku Y."/>
            <person name="Fukuta Y."/>
            <person name="Shirasaka N."/>
            <person name="Matsumura Y."/>
            <person name="Mori M."/>
        </authorList>
    </citation>
    <scope>NUCLEOTIDE SEQUENCE</scope>
    <source>
        <strain evidence="8">TP075</strain>
    </source>
</reference>
<evidence type="ECO:0000259" key="7">
    <source>
        <dbReference type="Pfam" id="PF02911"/>
    </source>
</evidence>
<comment type="catalytic activity">
    <reaction evidence="5">
        <text>L-methionyl-tRNA(fMet) + (6R)-10-formyltetrahydrofolate = N-formyl-L-methionyl-tRNA(fMet) + (6S)-5,6,7,8-tetrahydrofolate + H(+)</text>
        <dbReference type="Rhea" id="RHEA:24380"/>
        <dbReference type="Rhea" id="RHEA-COMP:9952"/>
        <dbReference type="Rhea" id="RHEA-COMP:9953"/>
        <dbReference type="ChEBI" id="CHEBI:15378"/>
        <dbReference type="ChEBI" id="CHEBI:57453"/>
        <dbReference type="ChEBI" id="CHEBI:78530"/>
        <dbReference type="ChEBI" id="CHEBI:78844"/>
        <dbReference type="ChEBI" id="CHEBI:195366"/>
        <dbReference type="EC" id="2.1.2.9"/>
    </reaction>
</comment>
<dbReference type="Pfam" id="PF02911">
    <property type="entry name" value="Formyl_trans_C"/>
    <property type="match status" value="1"/>
</dbReference>